<gene>
    <name evidence="2" type="ORF">E5676_scaffold98G00410</name>
    <name evidence="1" type="ORF">E6C27_scaffold262G001080</name>
</gene>
<dbReference type="EMBL" id="SSTD01013776">
    <property type="protein sequence ID" value="TYK05592.1"/>
    <property type="molecule type" value="Genomic_DNA"/>
</dbReference>
<sequence>MLSYKTTIARVFHPGQSSKEAYYSSTSDSMSDYKNKRTYVEIRNKQGFSAAATKIGIVGKFYVKFEKWTEEIHAYPKLVPSYGGWTSFRAQPTFTTLDNKEGIDLTIDIGNISTLSNDTDIEYISSPESIMTTLMQQASTQSEIIRDSLVALVNSEEENERSENWLGKNDISEEDFKKQLVIWLKINNP</sequence>
<dbReference type="AlphaFoldDB" id="A0A5D3C307"/>
<comment type="caution">
    <text evidence="2">The sequence shown here is derived from an EMBL/GenBank/DDBJ whole genome shotgun (WGS) entry which is preliminary data.</text>
</comment>
<protein>
    <submittedName>
        <fullName evidence="2">Uncharacterized protein</fullName>
    </submittedName>
</protein>
<accession>A0A5D3C307</accession>
<evidence type="ECO:0000313" key="3">
    <source>
        <dbReference type="Proteomes" id="UP000321393"/>
    </source>
</evidence>
<dbReference type="Proteomes" id="UP000321947">
    <property type="component" value="Unassembled WGS sequence"/>
</dbReference>
<organism evidence="2 4">
    <name type="scientific">Cucumis melo var. makuwa</name>
    <name type="common">Oriental melon</name>
    <dbReference type="NCBI Taxonomy" id="1194695"/>
    <lineage>
        <taxon>Eukaryota</taxon>
        <taxon>Viridiplantae</taxon>
        <taxon>Streptophyta</taxon>
        <taxon>Embryophyta</taxon>
        <taxon>Tracheophyta</taxon>
        <taxon>Spermatophyta</taxon>
        <taxon>Magnoliopsida</taxon>
        <taxon>eudicotyledons</taxon>
        <taxon>Gunneridae</taxon>
        <taxon>Pentapetalae</taxon>
        <taxon>rosids</taxon>
        <taxon>fabids</taxon>
        <taxon>Cucurbitales</taxon>
        <taxon>Cucurbitaceae</taxon>
        <taxon>Benincaseae</taxon>
        <taxon>Cucumis</taxon>
    </lineage>
</organism>
<dbReference type="Proteomes" id="UP000321393">
    <property type="component" value="Unassembled WGS sequence"/>
</dbReference>
<evidence type="ECO:0000313" key="2">
    <source>
        <dbReference type="EMBL" id="TYK05592.1"/>
    </source>
</evidence>
<dbReference type="EMBL" id="SSTE01017321">
    <property type="protein sequence ID" value="KAA0040549.1"/>
    <property type="molecule type" value="Genomic_DNA"/>
</dbReference>
<proteinExistence type="predicted"/>
<evidence type="ECO:0000313" key="1">
    <source>
        <dbReference type="EMBL" id="KAA0040549.1"/>
    </source>
</evidence>
<dbReference type="OrthoDB" id="1744977at2759"/>
<evidence type="ECO:0000313" key="4">
    <source>
        <dbReference type="Proteomes" id="UP000321947"/>
    </source>
</evidence>
<name>A0A5D3C307_CUCMM</name>
<reference evidence="3 4" key="1">
    <citation type="submission" date="2019-08" db="EMBL/GenBank/DDBJ databases">
        <title>Draft genome sequences of two oriental melons (Cucumis melo L. var makuwa).</title>
        <authorList>
            <person name="Kwon S.-Y."/>
        </authorList>
    </citation>
    <scope>NUCLEOTIDE SEQUENCE [LARGE SCALE GENOMIC DNA]</scope>
    <source>
        <strain evidence="4">cv. Chang Bougi</strain>
        <strain evidence="3">cv. SW 3</strain>
        <tissue evidence="2">Leaf</tissue>
    </source>
</reference>